<dbReference type="GO" id="GO:0008251">
    <property type="term" value="F:tRNA-specific adenosine deaminase activity"/>
    <property type="evidence" value="ECO:0007669"/>
    <property type="project" value="InterPro"/>
</dbReference>
<protein>
    <submittedName>
        <fullName evidence="4">tRNA-specific adenosine deaminase TAD3 isoform X1</fullName>
    </submittedName>
</protein>
<dbReference type="PaxDb" id="4097-A0A1S4BQG8"/>
<dbReference type="InterPro" id="IPR002125">
    <property type="entry name" value="CMP_dCMP_dom"/>
</dbReference>
<dbReference type="PANTHER" id="PTHR11079:SF156">
    <property type="entry name" value="INACTIVE TRNA-SPECIFIC ADENOSINE DEAMINASE-LIKE PROTEIN 3-RELATED"/>
    <property type="match status" value="1"/>
</dbReference>
<sequence>MQTVTSAERQTSFYEQSHRRYPYCSKDNTFRSYTTRRMKNKDEDILANTESVTPQIIHIPEKPPFLPHLQPTVKVYAAVIEPKDANTLVRKLNQIAPLENLRHVKRVQKKCIDGGKLQLCLLLSMAVENDGEVDAMPYEILELVKSYQLSTFIAKVCKYAATSKEEWDEQCKLWPSSYHPPTYNISGITGFTEEESQSVFSFMRHAIDLATSCVGQVVNAAVIVDPSTKQVIASACDRVISSASPAYEVSKEGSCSDYPENLNSSNLENQQTSLLDSSIGEFERVISNVACLHPWRWAVQSLSPNSGCWHPLRHAAIVVIEHSSARDRQLFPDYKLNGEDSIKEDCTLSPSKRQKITDSDFQSNDHSSESVRPYLCTGCDIYLAWEPCAMCAMALVHQRVRRIFFSFPNSNAGALGSVHRLQGERSLNHHYAVFRVVLPEELLRNKV</sequence>
<proteinExistence type="inferred from homology"/>
<dbReference type="InterPro" id="IPR016193">
    <property type="entry name" value="Cytidine_deaminase-like"/>
</dbReference>
<dbReference type="GO" id="GO:0005634">
    <property type="term" value="C:nucleus"/>
    <property type="evidence" value="ECO:0000318"/>
    <property type="project" value="GO_Central"/>
</dbReference>
<reference evidence="3" key="1">
    <citation type="journal article" date="2014" name="Nat. Commun.">
        <title>The tobacco genome sequence and its comparison with those of tomato and potato.</title>
        <authorList>
            <person name="Sierro N."/>
            <person name="Battey J.N."/>
            <person name="Ouadi S."/>
            <person name="Bakaher N."/>
            <person name="Bovet L."/>
            <person name="Willig A."/>
            <person name="Goepfert S."/>
            <person name="Peitsch M.C."/>
            <person name="Ivanov N.V."/>
        </authorList>
    </citation>
    <scope>NUCLEOTIDE SEQUENCE [LARGE SCALE GENOMIC DNA]</scope>
</reference>
<dbReference type="KEGG" id="nta:107810747"/>
<dbReference type="RefSeq" id="XP_016491043.2">
    <property type="nucleotide sequence ID" value="XM_016635557.2"/>
</dbReference>
<evidence type="ECO:0000313" key="4">
    <source>
        <dbReference type="RefSeq" id="XP_016491043.2"/>
    </source>
</evidence>
<dbReference type="RefSeq" id="XP_016491043.1">
    <property type="nucleotide sequence ID" value="XM_016635557.1"/>
</dbReference>
<keyword evidence="3" id="KW-1185">Reference proteome</keyword>
<dbReference type="GO" id="GO:0005737">
    <property type="term" value="C:cytoplasm"/>
    <property type="evidence" value="ECO:0000318"/>
    <property type="project" value="GO_Central"/>
</dbReference>
<evidence type="ECO:0000256" key="1">
    <source>
        <dbReference type="ARBA" id="ARBA00022694"/>
    </source>
</evidence>
<accession>A0A1S4BQG8</accession>
<dbReference type="OrthoDB" id="3180714at2759"/>
<comment type="similarity">
    <text evidence="2">Belongs to the cytidine and deoxycytidylate deaminase family. ADAT3 subfamily.</text>
</comment>
<dbReference type="GO" id="GO:0002100">
    <property type="term" value="P:tRNA wobble adenosine to inosine editing"/>
    <property type="evidence" value="ECO:0007669"/>
    <property type="project" value="InterPro"/>
</dbReference>
<dbReference type="SUPFAM" id="SSF53927">
    <property type="entry name" value="Cytidine deaminase-like"/>
    <property type="match status" value="1"/>
</dbReference>
<dbReference type="Gene3D" id="3.40.140.10">
    <property type="entry name" value="Cytidine Deaminase, domain 2"/>
    <property type="match status" value="1"/>
</dbReference>
<dbReference type="GeneID" id="107810747"/>
<dbReference type="GO" id="GO:0046872">
    <property type="term" value="F:metal ion binding"/>
    <property type="evidence" value="ECO:0007669"/>
    <property type="project" value="UniProtKB-KW"/>
</dbReference>
<name>A0A1S4BQG8_TOBAC</name>
<dbReference type="Proteomes" id="UP000790787">
    <property type="component" value="Chromosome 17"/>
</dbReference>
<dbReference type="Pfam" id="PF00383">
    <property type="entry name" value="dCMP_cyt_deam_1"/>
    <property type="match status" value="1"/>
</dbReference>
<reference evidence="4" key="2">
    <citation type="submission" date="2025-08" db="UniProtKB">
        <authorList>
            <consortium name="RefSeq"/>
        </authorList>
    </citation>
    <scope>IDENTIFICATION</scope>
    <source>
        <tissue evidence="4">Leaf</tissue>
    </source>
</reference>
<gene>
    <name evidence="4" type="primary">LOC107810747</name>
</gene>
<dbReference type="AlphaFoldDB" id="A0A1S4BQG8"/>
<keyword evidence="1" id="KW-0819">tRNA processing</keyword>
<dbReference type="SMR" id="A0A1S4BQG8"/>
<dbReference type="STRING" id="4097.A0A1S4BQG8"/>
<evidence type="ECO:0000313" key="3">
    <source>
        <dbReference type="Proteomes" id="UP000790787"/>
    </source>
</evidence>
<evidence type="ECO:0000256" key="2">
    <source>
        <dbReference type="ARBA" id="ARBA00038160"/>
    </source>
</evidence>
<dbReference type="PANTHER" id="PTHR11079">
    <property type="entry name" value="CYTOSINE DEAMINASE FAMILY MEMBER"/>
    <property type="match status" value="1"/>
</dbReference>
<organism evidence="3 4">
    <name type="scientific">Nicotiana tabacum</name>
    <name type="common">Common tobacco</name>
    <dbReference type="NCBI Taxonomy" id="4097"/>
    <lineage>
        <taxon>Eukaryota</taxon>
        <taxon>Viridiplantae</taxon>
        <taxon>Streptophyta</taxon>
        <taxon>Embryophyta</taxon>
        <taxon>Tracheophyta</taxon>
        <taxon>Spermatophyta</taxon>
        <taxon>Magnoliopsida</taxon>
        <taxon>eudicotyledons</taxon>
        <taxon>Gunneridae</taxon>
        <taxon>Pentapetalae</taxon>
        <taxon>asterids</taxon>
        <taxon>lamiids</taxon>
        <taxon>Solanales</taxon>
        <taxon>Solanaceae</taxon>
        <taxon>Nicotianoideae</taxon>
        <taxon>Nicotianeae</taxon>
        <taxon>Nicotiana</taxon>
    </lineage>
</organism>